<dbReference type="STRING" id="39060.SAMN05660706_104124"/>
<gene>
    <name evidence="2" type="ORF">SAMN05660706_104124</name>
</gene>
<feature type="transmembrane region" description="Helical" evidence="1">
    <location>
        <begin position="21"/>
        <end position="41"/>
    </location>
</feature>
<proteinExistence type="predicted"/>
<evidence type="ECO:0000256" key="1">
    <source>
        <dbReference type="SAM" id="Phobius"/>
    </source>
</evidence>
<dbReference type="EMBL" id="FOYM01000004">
    <property type="protein sequence ID" value="SFQ99545.1"/>
    <property type="molecule type" value="Genomic_DNA"/>
</dbReference>
<accession>A0A1I6D242</accession>
<name>A0A1I6D242_9FIRM</name>
<keyword evidence="3" id="KW-1185">Reference proteome</keyword>
<keyword evidence="1" id="KW-0812">Transmembrane</keyword>
<keyword evidence="1" id="KW-1133">Transmembrane helix</keyword>
<evidence type="ECO:0000313" key="3">
    <source>
        <dbReference type="Proteomes" id="UP000199584"/>
    </source>
</evidence>
<evidence type="ECO:0000313" key="2">
    <source>
        <dbReference type="EMBL" id="SFQ99545.1"/>
    </source>
</evidence>
<organism evidence="2 3">
    <name type="scientific">Desulfoscipio geothermicus DSM 3669</name>
    <dbReference type="NCBI Taxonomy" id="1121426"/>
    <lineage>
        <taxon>Bacteria</taxon>
        <taxon>Bacillati</taxon>
        <taxon>Bacillota</taxon>
        <taxon>Clostridia</taxon>
        <taxon>Eubacteriales</taxon>
        <taxon>Desulfallaceae</taxon>
        <taxon>Desulfoscipio</taxon>
    </lineage>
</organism>
<reference evidence="3" key="1">
    <citation type="submission" date="2016-10" db="EMBL/GenBank/DDBJ databases">
        <authorList>
            <person name="Varghese N."/>
            <person name="Submissions S."/>
        </authorList>
    </citation>
    <scope>NUCLEOTIDE SEQUENCE [LARGE SCALE GENOMIC DNA]</scope>
    <source>
        <strain evidence="3">DSM 3669</strain>
    </source>
</reference>
<keyword evidence="1" id="KW-0472">Membrane</keyword>
<protein>
    <submittedName>
        <fullName evidence="2">Uncharacterized protein</fullName>
    </submittedName>
</protein>
<dbReference type="Proteomes" id="UP000199584">
    <property type="component" value="Unassembled WGS sequence"/>
</dbReference>
<sequence>MVYYNVKEKKLDKRIETYEKQISWNLILIFLVSSVLIYQLIFNCIFAPQIYNLALGDIPAI</sequence>
<dbReference type="AlphaFoldDB" id="A0A1I6D242"/>